<protein>
    <submittedName>
        <fullName evidence="1">Uncharacterized protein</fullName>
    </submittedName>
</protein>
<sequence length="104" mass="11638">MKPISIEVIAAQPGFLTVHNLEEYSDIVIGEPVVAWRIETYEKSSCYYEVQSCCTPLTVNGDVPTNCIGVQNPNLTITAFDHSTYDSLEELQDTKYPQPMTYDG</sequence>
<evidence type="ECO:0000313" key="1">
    <source>
        <dbReference type="EMBL" id="AWB65488.1"/>
    </source>
</evidence>
<proteinExistence type="predicted"/>
<reference evidence="1 2" key="1">
    <citation type="submission" date="2018-01" db="EMBL/GenBank/DDBJ databases">
        <title>Genome sequence of a Cantenovulum-like bacteria.</title>
        <authorList>
            <person name="Tan W.R."/>
            <person name="Lau N.-S."/>
            <person name="Go F."/>
            <person name="Amirul A.-A.A."/>
        </authorList>
    </citation>
    <scope>NUCLEOTIDE SEQUENCE [LARGE SCALE GENOMIC DNA]</scope>
    <source>
        <strain evidence="1 2">CCB-QB4</strain>
    </source>
</reference>
<dbReference type="KEGG" id="cate:C2869_03135"/>
<dbReference type="EMBL" id="CP026604">
    <property type="protein sequence ID" value="AWB65488.1"/>
    <property type="molecule type" value="Genomic_DNA"/>
</dbReference>
<keyword evidence="2" id="KW-1185">Reference proteome</keyword>
<gene>
    <name evidence="1" type="ORF">C2869_03135</name>
</gene>
<name>A0A2S0VMP8_9ALTE</name>
<dbReference type="RefSeq" id="WP_108601564.1">
    <property type="nucleotide sequence ID" value="NZ_CP026604.1"/>
</dbReference>
<evidence type="ECO:0000313" key="2">
    <source>
        <dbReference type="Proteomes" id="UP000244441"/>
    </source>
</evidence>
<dbReference type="AlphaFoldDB" id="A0A2S0VMP8"/>
<organism evidence="1 2">
    <name type="scientific">Saccharobesus litoralis</name>
    <dbReference type="NCBI Taxonomy" id="2172099"/>
    <lineage>
        <taxon>Bacteria</taxon>
        <taxon>Pseudomonadati</taxon>
        <taxon>Pseudomonadota</taxon>
        <taxon>Gammaproteobacteria</taxon>
        <taxon>Alteromonadales</taxon>
        <taxon>Alteromonadaceae</taxon>
        <taxon>Saccharobesus</taxon>
    </lineage>
</organism>
<dbReference type="Proteomes" id="UP000244441">
    <property type="component" value="Chromosome"/>
</dbReference>
<accession>A0A2S0VMP8</accession>
<dbReference type="OrthoDB" id="9256023at2"/>